<organism evidence="1">
    <name type="scientific">marine sediment metagenome</name>
    <dbReference type="NCBI Taxonomy" id="412755"/>
    <lineage>
        <taxon>unclassified sequences</taxon>
        <taxon>metagenomes</taxon>
        <taxon>ecological metagenomes</taxon>
    </lineage>
</organism>
<gene>
    <name evidence="1" type="ORF">LCGC14_1873340</name>
</gene>
<feature type="non-terminal residue" evidence="1">
    <location>
        <position position="1"/>
    </location>
</feature>
<protein>
    <submittedName>
        <fullName evidence="1">Uncharacterized protein</fullName>
    </submittedName>
</protein>
<comment type="caution">
    <text evidence="1">The sequence shown here is derived from an EMBL/GenBank/DDBJ whole genome shotgun (WGS) entry which is preliminary data.</text>
</comment>
<accession>A0A0F9GSE8</accession>
<reference evidence="1" key="1">
    <citation type="journal article" date="2015" name="Nature">
        <title>Complex archaea that bridge the gap between prokaryotes and eukaryotes.</title>
        <authorList>
            <person name="Spang A."/>
            <person name="Saw J.H."/>
            <person name="Jorgensen S.L."/>
            <person name="Zaremba-Niedzwiedzka K."/>
            <person name="Martijn J."/>
            <person name="Lind A.E."/>
            <person name="van Eijk R."/>
            <person name="Schleper C."/>
            <person name="Guy L."/>
            <person name="Ettema T.J."/>
        </authorList>
    </citation>
    <scope>NUCLEOTIDE SEQUENCE</scope>
</reference>
<proteinExistence type="predicted"/>
<dbReference type="EMBL" id="LAZR01019149">
    <property type="protein sequence ID" value="KKL93576.1"/>
    <property type="molecule type" value="Genomic_DNA"/>
</dbReference>
<sequence length="39" mass="4422">QINISIIFLNHKNYFFQTKKSNKIGKTVGQPIAGLNSMK</sequence>
<evidence type="ECO:0000313" key="1">
    <source>
        <dbReference type="EMBL" id="KKL93576.1"/>
    </source>
</evidence>
<dbReference type="AlphaFoldDB" id="A0A0F9GSE8"/>
<name>A0A0F9GSE8_9ZZZZ</name>